<name>A0A127AVK3_9CAUD</name>
<dbReference type="EMBL" id="KU595432">
    <property type="protein sequence ID" value="AMM44682.1"/>
    <property type="molecule type" value="Genomic_DNA"/>
</dbReference>
<dbReference type="OrthoDB" id="26672at10239"/>
<sequence>MAEDAKVKVLMTLHPNQLAAVRRLSGLSLSVNSNTTPLEAGMQLGMARVLNILQEGFTVDSSVPNTNDG</sequence>
<evidence type="ECO:0000313" key="1">
    <source>
        <dbReference type="EMBL" id="AMM44682.1"/>
    </source>
</evidence>
<organism evidence="1 2">
    <name type="scientific">Xanthomonas phage f20-Xaj</name>
    <dbReference type="NCBI Taxonomy" id="1784979"/>
    <lineage>
        <taxon>Viruses</taxon>
        <taxon>Duplodnaviria</taxon>
        <taxon>Heunggongvirae</taxon>
        <taxon>Uroviricota</taxon>
        <taxon>Caudoviricetes</taxon>
        <taxon>Autographivirales</taxon>
        <taxon>Autonotataviridae</taxon>
        <taxon>Gujervirinae</taxon>
        <taxon>Pradovirus</taxon>
        <taxon>Pradovirus f20</taxon>
    </lineage>
</organism>
<dbReference type="Proteomes" id="UP000223835">
    <property type="component" value="Segment"/>
</dbReference>
<evidence type="ECO:0000313" key="2">
    <source>
        <dbReference type="Proteomes" id="UP000223835"/>
    </source>
</evidence>
<dbReference type="KEGG" id="vg:40066158"/>
<proteinExistence type="predicted"/>
<keyword evidence="2" id="KW-1185">Reference proteome</keyword>
<dbReference type="RefSeq" id="YP_009275472.1">
    <property type="nucleotide sequence ID" value="NC_030928.1"/>
</dbReference>
<accession>A0A127AVK3</accession>
<protein>
    <submittedName>
        <fullName evidence="1">Uncharacterized protein</fullName>
    </submittedName>
</protein>
<dbReference type="GeneID" id="40066158"/>
<reference evidence="1 2" key="1">
    <citation type="journal article" date="2016" name="Genome Announc.">
        <title>Complete Genome Sequences of Lytic Bacteriophages of Xanthomonas arboricola pv. juglandis.</title>
        <authorList>
            <person name="Retamales J."/>
            <person name="Vasquez I."/>
            <person name="Santos L."/>
            <person name="Segovia C."/>
            <person name="Ayala M."/>
            <person name="Alvarado R."/>
            <person name="Nunez P."/>
            <person name="Santander J."/>
        </authorList>
    </citation>
    <scope>NUCLEOTIDE SEQUENCE [LARGE SCALE GENOMIC DNA]</scope>
</reference>